<dbReference type="Proteomes" id="UP001497472">
    <property type="component" value="Unassembled WGS sequence"/>
</dbReference>
<dbReference type="InterPro" id="IPR001079">
    <property type="entry name" value="Galectin_CRD"/>
</dbReference>
<evidence type="ECO:0000256" key="1">
    <source>
        <dbReference type="ARBA" id="ARBA00022734"/>
    </source>
</evidence>
<sequence>MLKVCWDCLFGNGQQTEVVNGTALNGHTVGSIAQRENEMAYKIPRPLQNEDVIEVKGLMRSNPERICIALMTGQYNIDYNNVACEVEARFIDGDNMVLRTIVNGQMDEQVLERERPSDLLPVAEFTFAFKLVQDYNSDRIEIAIGQSHLAEVDLKHSFQDISYVTLSHDILKVNELIFKFN</sequence>
<dbReference type="GO" id="GO:0030246">
    <property type="term" value="F:carbohydrate binding"/>
    <property type="evidence" value="ECO:0007669"/>
    <property type="project" value="UniProtKB-UniRule"/>
</dbReference>
<dbReference type="EMBL" id="CAVLEF010000007">
    <property type="protein sequence ID" value="CAK1546058.1"/>
    <property type="molecule type" value="Genomic_DNA"/>
</dbReference>
<evidence type="ECO:0000313" key="5">
    <source>
        <dbReference type="Proteomes" id="UP001497472"/>
    </source>
</evidence>
<evidence type="ECO:0000313" key="4">
    <source>
        <dbReference type="EMBL" id="CAK1546058.1"/>
    </source>
</evidence>
<evidence type="ECO:0000259" key="3">
    <source>
        <dbReference type="PROSITE" id="PS51304"/>
    </source>
</evidence>
<dbReference type="PROSITE" id="PS51304">
    <property type="entry name" value="GALECTIN"/>
    <property type="match status" value="1"/>
</dbReference>
<proteinExistence type="predicted"/>
<feature type="domain" description="Galectin" evidence="3">
    <location>
        <begin position="39"/>
        <end position="179"/>
    </location>
</feature>
<dbReference type="InterPro" id="IPR013320">
    <property type="entry name" value="ConA-like_dom_sf"/>
</dbReference>
<organism evidence="4 5">
    <name type="scientific">Leptosia nina</name>
    <dbReference type="NCBI Taxonomy" id="320188"/>
    <lineage>
        <taxon>Eukaryota</taxon>
        <taxon>Metazoa</taxon>
        <taxon>Ecdysozoa</taxon>
        <taxon>Arthropoda</taxon>
        <taxon>Hexapoda</taxon>
        <taxon>Insecta</taxon>
        <taxon>Pterygota</taxon>
        <taxon>Neoptera</taxon>
        <taxon>Endopterygota</taxon>
        <taxon>Lepidoptera</taxon>
        <taxon>Glossata</taxon>
        <taxon>Ditrysia</taxon>
        <taxon>Papilionoidea</taxon>
        <taxon>Pieridae</taxon>
        <taxon>Pierinae</taxon>
        <taxon>Leptosia</taxon>
    </lineage>
</organism>
<dbReference type="AlphaFoldDB" id="A0AAV1J9H5"/>
<name>A0AAV1J9H5_9NEOP</name>
<keyword evidence="5" id="KW-1185">Reference proteome</keyword>
<evidence type="ECO:0000256" key="2">
    <source>
        <dbReference type="RuleBase" id="RU102079"/>
    </source>
</evidence>
<keyword evidence="1 2" id="KW-0430">Lectin</keyword>
<comment type="caution">
    <text evidence="4">The sequence shown here is derived from an EMBL/GenBank/DDBJ whole genome shotgun (WGS) entry which is preliminary data.</text>
</comment>
<gene>
    <name evidence="4" type="ORF">LNINA_LOCUS5662</name>
</gene>
<dbReference type="SUPFAM" id="SSF49899">
    <property type="entry name" value="Concanavalin A-like lectins/glucanases"/>
    <property type="match status" value="1"/>
</dbReference>
<dbReference type="Gene3D" id="2.60.120.200">
    <property type="match status" value="1"/>
</dbReference>
<reference evidence="4 5" key="1">
    <citation type="submission" date="2023-11" db="EMBL/GenBank/DDBJ databases">
        <authorList>
            <person name="Okamura Y."/>
        </authorList>
    </citation>
    <scope>NUCLEOTIDE SEQUENCE [LARGE SCALE GENOMIC DNA]</scope>
</reference>
<protein>
    <recommendedName>
        <fullName evidence="2">Galectin</fullName>
    </recommendedName>
</protein>
<dbReference type="Pfam" id="PF00337">
    <property type="entry name" value="Gal-bind_lectin"/>
    <property type="match status" value="1"/>
</dbReference>
<accession>A0AAV1J9H5</accession>